<feature type="active site" evidence="2">
    <location>
        <position position="504"/>
    </location>
</feature>
<organism evidence="6 7">
    <name type="scientific">Strongylocentrotus purpuratus</name>
    <name type="common">Purple sea urchin</name>
    <dbReference type="NCBI Taxonomy" id="7668"/>
    <lineage>
        <taxon>Eukaryota</taxon>
        <taxon>Metazoa</taxon>
        <taxon>Echinodermata</taxon>
        <taxon>Eleutherozoa</taxon>
        <taxon>Echinozoa</taxon>
        <taxon>Echinoidea</taxon>
        <taxon>Euechinoidea</taxon>
        <taxon>Echinacea</taxon>
        <taxon>Camarodonta</taxon>
        <taxon>Echinidea</taxon>
        <taxon>Strongylocentrotidae</taxon>
        <taxon>Strongylocentrotus</taxon>
    </lineage>
</organism>
<feature type="compositionally biased region" description="Low complexity" evidence="4">
    <location>
        <begin position="108"/>
        <end position="126"/>
    </location>
</feature>
<dbReference type="RefSeq" id="XP_030844290.1">
    <property type="nucleotide sequence ID" value="XM_030988430.1"/>
</dbReference>
<evidence type="ECO:0000313" key="7">
    <source>
        <dbReference type="Proteomes" id="UP000007110"/>
    </source>
</evidence>
<dbReference type="SMART" id="SM00460">
    <property type="entry name" value="TGc"/>
    <property type="match status" value="1"/>
</dbReference>
<dbReference type="RefSeq" id="XP_030844291.1">
    <property type="nucleotide sequence ID" value="XM_030988431.1"/>
</dbReference>
<dbReference type="SUPFAM" id="SSF81296">
    <property type="entry name" value="E set domains"/>
    <property type="match status" value="1"/>
</dbReference>
<proteinExistence type="inferred from homology"/>
<dbReference type="AlphaFoldDB" id="A0A7M7T094"/>
<dbReference type="InterPro" id="IPR050779">
    <property type="entry name" value="Transglutaminase"/>
</dbReference>
<dbReference type="KEGG" id="spu:592750"/>
<reference evidence="7" key="1">
    <citation type="submission" date="2015-02" db="EMBL/GenBank/DDBJ databases">
        <title>Genome sequencing for Strongylocentrotus purpuratus.</title>
        <authorList>
            <person name="Murali S."/>
            <person name="Liu Y."/>
            <person name="Vee V."/>
            <person name="English A."/>
            <person name="Wang M."/>
            <person name="Skinner E."/>
            <person name="Han Y."/>
            <person name="Muzny D.M."/>
            <person name="Worley K.C."/>
            <person name="Gibbs R.A."/>
        </authorList>
    </citation>
    <scope>NUCLEOTIDE SEQUENCE</scope>
</reference>
<dbReference type="PIRSF" id="PIRSF000459">
    <property type="entry name" value="TGM_EBP42"/>
    <property type="match status" value="1"/>
</dbReference>
<dbReference type="InterPro" id="IPR001102">
    <property type="entry name" value="Transglutaminase_N"/>
</dbReference>
<dbReference type="InterPro" id="IPR014756">
    <property type="entry name" value="Ig_E-set"/>
</dbReference>
<feature type="active site" evidence="2">
    <location>
        <position position="446"/>
    </location>
</feature>
<feature type="binding site" evidence="3">
    <location>
        <position position="625"/>
    </location>
    <ligand>
        <name>Ca(2+)</name>
        <dbReference type="ChEBI" id="CHEBI:29108"/>
    </ligand>
</feature>
<dbReference type="Pfam" id="PF01841">
    <property type="entry name" value="Transglut_core"/>
    <property type="match status" value="1"/>
</dbReference>
<reference evidence="6" key="2">
    <citation type="submission" date="2021-01" db="UniProtKB">
        <authorList>
            <consortium name="EnsemblMetazoa"/>
        </authorList>
    </citation>
    <scope>IDENTIFICATION</scope>
</reference>
<accession>A0A7M7T094</accession>
<keyword evidence="3" id="KW-0106">Calcium</keyword>
<dbReference type="SUPFAM" id="SSF49309">
    <property type="entry name" value="Transglutaminase, two C-terminal domains"/>
    <property type="match status" value="2"/>
</dbReference>
<dbReference type="Pfam" id="PF00868">
    <property type="entry name" value="Transglut_N"/>
    <property type="match status" value="1"/>
</dbReference>
<feature type="active site" evidence="2">
    <location>
        <position position="527"/>
    </location>
</feature>
<feature type="compositionally biased region" description="Low complexity" evidence="4">
    <location>
        <begin position="1"/>
        <end position="11"/>
    </location>
</feature>
<feature type="compositionally biased region" description="Pro residues" evidence="4">
    <location>
        <begin position="145"/>
        <end position="161"/>
    </location>
</feature>
<evidence type="ECO:0000256" key="3">
    <source>
        <dbReference type="PIRSR" id="PIRSR000459-2"/>
    </source>
</evidence>
<dbReference type="GO" id="GO:0046872">
    <property type="term" value="F:metal ion binding"/>
    <property type="evidence" value="ECO:0007669"/>
    <property type="project" value="UniProtKB-KW"/>
</dbReference>
<dbReference type="Gene3D" id="3.90.260.10">
    <property type="entry name" value="Transglutaminase-like"/>
    <property type="match status" value="1"/>
</dbReference>
<evidence type="ECO:0000259" key="5">
    <source>
        <dbReference type="SMART" id="SM00460"/>
    </source>
</evidence>
<dbReference type="FunFam" id="3.90.260.10:FF:000002">
    <property type="entry name" value="Erythrocyte membrane protein band 4.2"/>
    <property type="match status" value="1"/>
</dbReference>
<dbReference type="OMA" id="XSTIATS"/>
<dbReference type="InterPro" id="IPR013808">
    <property type="entry name" value="Transglutaminase_AS"/>
</dbReference>
<feature type="compositionally biased region" description="Acidic residues" evidence="4">
    <location>
        <begin position="48"/>
        <end position="60"/>
    </location>
</feature>
<protein>
    <recommendedName>
        <fullName evidence="5">Transglutaminase-like domain-containing protein</fullName>
    </recommendedName>
</protein>
<name>A0A7M7T094_STRPU</name>
<keyword evidence="3" id="KW-0479">Metal-binding</keyword>
<dbReference type="PROSITE" id="PS00547">
    <property type="entry name" value="TRANSGLUTAMINASES"/>
    <property type="match status" value="1"/>
</dbReference>
<dbReference type="InterPro" id="IPR038765">
    <property type="entry name" value="Papain-like_cys_pep_sf"/>
</dbReference>
<evidence type="ECO:0000256" key="4">
    <source>
        <dbReference type="SAM" id="MobiDB-lite"/>
    </source>
</evidence>
<comment type="cofactor">
    <cofactor evidence="3">
        <name>Ca(2+)</name>
        <dbReference type="ChEBI" id="CHEBI:29108"/>
    </cofactor>
    <text evidence="3">Binds 1 Ca(2+) ion per subunit.</text>
</comment>
<feature type="binding site" evidence="3">
    <location>
        <position position="569"/>
    </location>
    <ligand>
        <name>Ca(2+)</name>
        <dbReference type="ChEBI" id="CHEBI:29108"/>
    </ligand>
</feature>
<dbReference type="GO" id="GO:0003810">
    <property type="term" value="F:protein-glutamine gamma-glutamyltransferase activity"/>
    <property type="evidence" value="ECO:0000318"/>
    <property type="project" value="GO_Central"/>
</dbReference>
<sequence>MGSGSSRSGSRPDPNGATRPGGGVNSSNPNPKKTGWEWFEINFGTMDLADDSDEDGDVGDDVPTVETSSHEAPGPMMAGEGGDGAATTADPGVTEAGAGGAGGGGGDASPAQPEEEPAQPSSGEPAGDSAPADVDTAPTTEPASAPAPGPGPAPAPAPAKPAAPDLSNLPSLSVTGVKLYELENAQAHHTDEFEQDMSRDLDLIVRRGQEFNMEINLNRKYYPEMETIILRFAVKTKIPRPTNGTLISLSLDGSFEEGEWSVKVESIEENSVKLSVKSAPTALVGCYTLTILVKGLKSGVRREFAQRKKIITMLFNPWCDKDAVFLGSEDERKEYVMEDVGLIWRGSYKNFHAKKWNYGQFDLDVREVVFQLLEDHIKAEDSWNPIKVSRVMSSIINDSGRGPAGVLVGNWSGYYDDGISPTKWNGSVAILEEYKSTGMPVMYGQCWVFSGVFTTILRCLGIPARSVTNFASAHDTDDNMTIDKYVDLWGNDLKKGHDSVWNFHVWNEAWMTRPDLDPGLGGWQAVDSTPQETSDGEFQCGPAPVIAVKRGLVNQGHDTRFVFAEVNADRVTWEVRKGRHNPNDPMSAKFKHISLSQNSVGRSISTKAVGSDARNDVTLEYKFPEGSADERAAVMNAVNKGMSRGVYREDGSVDDVFVVVDEISNVWIGEEFSIRIKTTNKCDKDRTVFMKINVESCYYTGIALESIKREKLTSKIGPGETIVNEIEIKVDDYLGKIDDQGLLSVFGIVSVKETSKTATIQDEIRLKIPDLEVKGEVSGSEVKLAVEFTNPLQKTLMDCEFVVEAPKLVKPFTVKHPNIPAGEKITKEITFKARGRGKKDVLVEFDSQYLKDVTGSVVVDVKEA</sequence>
<dbReference type="Proteomes" id="UP000007110">
    <property type="component" value="Unassembled WGS sequence"/>
</dbReference>
<dbReference type="PANTHER" id="PTHR11590:SF40">
    <property type="entry name" value="HEMOCYTE PROTEIN-GLUTAMINE GAMMA-GLUTAMYLTRANSFERASE-LIKE PROTEIN"/>
    <property type="match status" value="1"/>
</dbReference>
<dbReference type="OrthoDB" id="437511at2759"/>
<feature type="domain" description="Transglutaminase-like" evidence="5">
    <location>
        <begin position="438"/>
        <end position="530"/>
    </location>
</feature>
<evidence type="ECO:0000256" key="1">
    <source>
        <dbReference type="ARBA" id="ARBA00005968"/>
    </source>
</evidence>
<feature type="compositionally biased region" description="Gly residues" evidence="4">
    <location>
        <begin position="97"/>
        <end position="107"/>
    </location>
</feature>
<comment type="similarity">
    <text evidence="1">Belongs to the transglutaminase superfamily. Transglutaminase family.</text>
</comment>
<dbReference type="InterPro" id="IPR013783">
    <property type="entry name" value="Ig-like_fold"/>
</dbReference>
<feature type="binding site" evidence="3">
    <location>
        <position position="567"/>
    </location>
    <ligand>
        <name>Ca(2+)</name>
        <dbReference type="ChEBI" id="CHEBI:29108"/>
    </ligand>
</feature>
<dbReference type="InterPro" id="IPR036985">
    <property type="entry name" value="Transglutaminase-like_sf"/>
</dbReference>
<keyword evidence="7" id="KW-1185">Reference proteome</keyword>
<dbReference type="InParanoid" id="A0A7M7T094"/>
<evidence type="ECO:0000256" key="2">
    <source>
        <dbReference type="PIRSR" id="PIRSR000459-1"/>
    </source>
</evidence>
<dbReference type="SUPFAM" id="SSF54001">
    <property type="entry name" value="Cysteine proteinases"/>
    <property type="match status" value="1"/>
</dbReference>
<dbReference type="EnsemblMetazoa" id="XM_030988431">
    <property type="protein sequence ID" value="XP_030844291"/>
    <property type="gene ID" value="LOC592750"/>
</dbReference>
<feature type="binding site" evidence="3">
    <location>
        <position position="630"/>
    </location>
    <ligand>
        <name>Ca(2+)</name>
        <dbReference type="ChEBI" id="CHEBI:29108"/>
    </ligand>
</feature>
<feature type="region of interest" description="Disordered" evidence="4">
    <location>
        <begin position="1"/>
        <end position="168"/>
    </location>
</feature>
<dbReference type="InterPro" id="IPR023608">
    <property type="entry name" value="Transglutaminase_animal"/>
</dbReference>
<dbReference type="GeneID" id="592750"/>
<dbReference type="InterPro" id="IPR036238">
    <property type="entry name" value="Transglutaminase_C_sf"/>
</dbReference>
<dbReference type="InterPro" id="IPR002931">
    <property type="entry name" value="Transglutaminase-like"/>
</dbReference>
<evidence type="ECO:0000313" key="6">
    <source>
        <dbReference type="EnsemblMetazoa" id="XP_030844290"/>
    </source>
</evidence>
<dbReference type="EnsemblMetazoa" id="XM_030988430">
    <property type="protein sequence ID" value="XP_030844290"/>
    <property type="gene ID" value="LOC592750"/>
</dbReference>
<dbReference type="PANTHER" id="PTHR11590">
    <property type="entry name" value="PROTEIN-GLUTAMINE GAMMA-GLUTAMYLTRANSFERASE"/>
    <property type="match status" value="1"/>
</dbReference>
<dbReference type="Gene3D" id="2.60.40.10">
    <property type="entry name" value="Immunoglobulins"/>
    <property type="match status" value="3"/>
</dbReference>